<dbReference type="Gene3D" id="3.30.230.10">
    <property type="match status" value="2"/>
</dbReference>
<dbReference type="InterPro" id="IPR013507">
    <property type="entry name" value="DNA_mismatch_S5_2-like"/>
</dbReference>
<comment type="caution">
    <text evidence="2">The sequence shown here is derived from an EMBL/GenBank/DDBJ whole genome shotgun (WGS) entry which is preliminary data.</text>
</comment>
<proteinExistence type="predicted"/>
<accession>A0AAD9UCX2</accession>
<evidence type="ECO:0000313" key="2">
    <source>
        <dbReference type="EMBL" id="KAK2184744.1"/>
    </source>
</evidence>
<name>A0AAD9UCX2_RIDPI</name>
<dbReference type="EMBL" id="JAODUO010000254">
    <property type="protein sequence ID" value="KAK2184744.1"/>
    <property type="molecule type" value="Genomic_DNA"/>
</dbReference>
<keyword evidence="3" id="KW-1185">Reference proteome</keyword>
<dbReference type="Pfam" id="PF01119">
    <property type="entry name" value="DNA_mis_repair"/>
    <property type="match status" value="2"/>
</dbReference>
<sequence length="164" mass="18468">MSQASMMARQVQCIVNRLVESSTLKKALDAVYAAYLPKNAHPFIYLSLEITPQNVVSLEITPQNVRLCFSLETTPQNVVWLCFSLEITPQTVVSLEITPQNVRLCFSLEITPQNVDVNVHPTKHEVHFLHEEAIIESVQKTVEAKLLGSNVSRTYFTQESQPSV</sequence>
<dbReference type="GO" id="GO:0016887">
    <property type="term" value="F:ATP hydrolysis activity"/>
    <property type="evidence" value="ECO:0007669"/>
    <property type="project" value="InterPro"/>
</dbReference>
<feature type="domain" description="DNA mismatch repair protein S5" evidence="1">
    <location>
        <begin position="1"/>
        <end position="147"/>
    </location>
</feature>
<dbReference type="PANTHER" id="PTHR10073:SF12">
    <property type="entry name" value="DNA MISMATCH REPAIR PROTEIN MLH1"/>
    <property type="match status" value="1"/>
</dbReference>
<dbReference type="GO" id="GO:0006298">
    <property type="term" value="P:mismatch repair"/>
    <property type="evidence" value="ECO:0007669"/>
    <property type="project" value="InterPro"/>
</dbReference>
<dbReference type="AlphaFoldDB" id="A0AAD9UCX2"/>
<evidence type="ECO:0000259" key="1">
    <source>
        <dbReference type="SMART" id="SM01340"/>
    </source>
</evidence>
<dbReference type="GO" id="GO:0030983">
    <property type="term" value="F:mismatched DNA binding"/>
    <property type="evidence" value="ECO:0007669"/>
    <property type="project" value="InterPro"/>
</dbReference>
<dbReference type="SUPFAM" id="SSF54211">
    <property type="entry name" value="Ribosomal protein S5 domain 2-like"/>
    <property type="match status" value="2"/>
</dbReference>
<organism evidence="2 3">
    <name type="scientific">Ridgeia piscesae</name>
    <name type="common">Tubeworm</name>
    <dbReference type="NCBI Taxonomy" id="27915"/>
    <lineage>
        <taxon>Eukaryota</taxon>
        <taxon>Metazoa</taxon>
        <taxon>Spiralia</taxon>
        <taxon>Lophotrochozoa</taxon>
        <taxon>Annelida</taxon>
        <taxon>Polychaeta</taxon>
        <taxon>Sedentaria</taxon>
        <taxon>Canalipalpata</taxon>
        <taxon>Sabellida</taxon>
        <taxon>Siboglinidae</taxon>
        <taxon>Ridgeia</taxon>
    </lineage>
</organism>
<dbReference type="PANTHER" id="PTHR10073">
    <property type="entry name" value="DNA MISMATCH REPAIR PROTEIN MLH, PMS, MUTL"/>
    <property type="match status" value="1"/>
</dbReference>
<protein>
    <recommendedName>
        <fullName evidence="1">DNA mismatch repair protein S5 domain-containing protein</fullName>
    </recommendedName>
</protein>
<reference evidence="2" key="1">
    <citation type="journal article" date="2023" name="Mol. Biol. Evol.">
        <title>Third-Generation Sequencing Reveals the Adaptive Role of the Epigenome in Three Deep-Sea Polychaetes.</title>
        <authorList>
            <person name="Perez M."/>
            <person name="Aroh O."/>
            <person name="Sun Y."/>
            <person name="Lan Y."/>
            <person name="Juniper S.K."/>
            <person name="Young C.R."/>
            <person name="Angers B."/>
            <person name="Qian P.Y."/>
        </authorList>
    </citation>
    <scope>NUCLEOTIDE SEQUENCE</scope>
    <source>
        <strain evidence="2">R07B-5</strain>
    </source>
</reference>
<dbReference type="InterPro" id="IPR020568">
    <property type="entry name" value="Ribosomal_Su5_D2-typ_SF"/>
</dbReference>
<dbReference type="SMART" id="SM01340">
    <property type="entry name" value="DNA_mis_repair"/>
    <property type="match status" value="1"/>
</dbReference>
<gene>
    <name evidence="2" type="ORF">NP493_254g01023</name>
</gene>
<dbReference type="InterPro" id="IPR038973">
    <property type="entry name" value="MutL/Mlh/Pms-like"/>
</dbReference>
<dbReference type="GO" id="GO:0140664">
    <property type="term" value="F:ATP-dependent DNA damage sensor activity"/>
    <property type="evidence" value="ECO:0007669"/>
    <property type="project" value="InterPro"/>
</dbReference>
<dbReference type="GO" id="GO:0005524">
    <property type="term" value="F:ATP binding"/>
    <property type="evidence" value="ECO:0007669"/>
    <property type="project" value="InterPro"/>
</dbReference>
<dbReference type="InterPro" id="IPR014721">
    <property type="entry name" value="Ribsml_uS5_D2-typ_fold_subgr"/>
</dbReference>
<dbReference type="Proteomes" id="UP001209878">
    <property type="component" value="Unassembled WGS sequence"/>
</dbReference>
<dbReference type="GO" id="GO:0032389">
    <property type="term" value="C:MutLalpha complex"/>
    <property type="evidence" value="ECO:0007669"/>
    <property type="project" value="TreeGrafter"/>
</dbReference>
<evidence type="ECO:0000313" key="3">
    <source>
        <dbReference type="Proteomes" id="UP001209878"/>
    </source>
</evidence>